<evidence type="ECO:0000256" key="3">
    <source>
        <dbReference type="ARBA" id="ARBA00022801"/>
    </source>
</evidence>
<keyword evidence="5 6" id="KW-0482">Metalloprotease</keyword>
<feature type="transmembrane region" description="Helical" evidence="7">
    <location>
        <begin position="56"/>
        <end position="74"/>
    </location>
</feature>
<feature type="chain" id="PRO_5046631585" evidence="8">
    <location>
        <begin position="23"/>
        <end position="427"/>
    </location>
</feature>
<keyword evidence="7" id="KW-0472">Membrane</keyword>
<dbReference type="EMBL" id="JBDIME010000028">
    <property type="protein sequence ID" value="MEN2792415.1"/>
    <property type="molecule type" value="Genomic_DNA"/>
</dbReference>
<feature type="domain" description="Peptidase M48" evidence="9">
    <location>
        <begin position="207"/>
        <end position="406"/>
    </location>
</feature>
<dbReference type="Pfam" id="PF16491">
    <property type="entry name" value="Peptidase_M48_N"/>
    <property type="match status" value="1"/>
</dbReference>
<comment type="cofactor">
    <cofactor evidence="6">
        <name>Zn(2+)</name>
        <dbReference type="ChEBI" id="CHEBI:29105"/>
    </cofactor>
    <text evidence="6">Binds 1 zinc ion per subunit.</text>
</comment>
<dbReference type="Gene3D" id="3.30.2010.10">
    <property type="entry name" value="Metalloproteases ('zincins'), catalytic domain"/>
    <property type="match status" value="1"/>
</dbReference>
<evidence type="ECO:0000256" key="7">
    <source>
        <dbReference type="SAM" id="Phobius"/>
    </source>
</evidence>
<dbReference type="Pfam" id="PF01435">
    <property type="entry name" value="Peptidase_M48"/>
    <property type="match status" value="1"/>
</dbReference>
<dbReference type="InterPro" id="IPR032456">
    <property type="entry name" value="Peptidase_M48_N"/>
</dbReference>
<feature type="signal peptide" evidence="8">
    <location>
        <begin position="1"/>
        <end position="22"/>
    </location>
</feature>
<reference evidence="11 12" key="1">
    <citation type="submission" date="2024-05" db="EMBL/GenBank/DDBJ databases">
        <authorList>
            <person name="Liu Q."/>
            <person name="Xin Y.-H."/>
        </authorList>
    </citation>
    <scope>NUCLEOTIDE SEQUENCE [LARGE SCALE GENOMIC DNA]</scope>
    <source>
        <strain evidence="11 12">CGMCC 1.10181</strain>
    </source>
</reference>
<dbReference type="PANTHER" id="PTHR10120">
    <property type="entry name" value="CAAX PRENYL PROTEASE 1"/>
    <property type="match status" value="1"/>
</dbReference>
<dbReference type="RefSeq" id="WP_343892018.1">
    <property type="nucleotide sequence ID" value="NZ_BAAAEH010000049.1"/>
</dbReference>
<proteinExistence type="inferred from homology"/>
<keyword evidence="7" id="KW-0812">Transmembrane</keyword>
<organism evidence="11 12">
    <name type="scientific">Sphingomonas oligophenolica</name>
    <dbReference type="NCBI Taxonomy" id="301154"/>
    <lineage>
        <taxon>Bacteria</taxon>
        <taxon>Pseudomonadati</taxon>
        <taxon>Pseudomonadota</taxon>
        <taxon>Alphaproteobacteria</taxon>
        <taxon>Sphingomonadales</taxon>
        <taxon>Sphingomonadaceae</taxon>
        <taxon>Sphingomonas</taxon>
    </lineage>
</organism>
<keyword evidence="7" id="KW-1133">Transmembrane helix</keyword>
<comment type="caution">
    <text evidence="11">The sequence shown here is derived from an EMBL/GenBank/DDBJ whole genome shotgun (WGS) entry which is preliminary data.</text>
</comment>
<evidence type="ECO:0000256" key="1">
    <source>
        <dbReference type="ARBA" id="ARBA00022670"/>
    </source>
</evidence>
<name>A0ABU9Y9E5_9SPHN</name>
<evidence type="ECO:0000313" key="12">
    <source>
        <dbReference type="Proteomes" id="UP001419910"/>
    </source>
</evidence>
<dbReference type="InterPro" id="IPR001915">
    <property type="entry name" value="Peptidase_M48"/>
</dbReference>
<sequence length="427" mass="46874">MGRKILYGLAGAALLLPATAFAATNPHFDVETATRAYLDLLQGPARARSDAYFEGGYWLILWNAVVAVLGYVVLLRTGLSARFRDRAERIVKWRWLVPAAYALPFVIASTLIFLPWTIYTDFLREQHYGLMSQSFGAWLVDQGKSLGISIVANAILLTALFAVIRGFRRTWWLWGAGVMTGLFAFGALLGPLIAPMFNSYTELPAGPIRDRIVAMAAANHIPAEHVYLFDASKQSKRISANVSGLGPTIRISLNDNLLNRTGPDEVAAVMGHEMGHYVLGHVVRMILLFALVFIVVFGIIYRVAPAVIARNPRWGVRDIADPAATPVLALIAAIASLVLTPIQNLIVRTAESQADAFGLDAAREPDGFAKIAMRLSEYRKIEPGPIEEALFFDHPSGATRVRMAMQWKKDHVPGATMVKPDIKLDAK</sequence>
<evidence type="ECO:0000256" key="2">
    <source>
        <dbReference type="ARBA" id="ARBA00022723"/>
    </source>
</evidence>
<keyword evidence="2" id="KW-0479">Metal-binding</keyword>
<dbReference type="CDD" id="cd07343">
    <property type="entry name" value="M48A_Zmpste24p_like"/>
    <property type="match status" value="1"/>
</dbReference>
<keyword evidence="3 6" id="KW-0378">Hydrolase</keyword>
<keyword evidence="4 6" id="KW-0862">Zinc</keyword>
<feature type="domain" description="CAAX prenyl protease 1 N-terminal" evidence="10">
    <location>
        <begin position="51"/>
        <end position="198"/>
    </location>
</feature>
<evidence type="ECO:0000256" key="6">
    <source>
        <dbReference type="RuleBase" id="RU003983"/>
    </source>
</evidence>
<feature type="transmembrane region" description="Helical" evidence="7">
    <location>
        <begin position="282"/>
        <end position="303"/>
    </location>
</feature>
<keyword evidence="1 6" id="KW-0645">Protease</keyword>
<dbReference type="Proteomes" id="UP001419910">
    <property type="component" value="Unassembled WGS sequence"/>
</dbReference>
<feature type="transmembrane region" description="Helical" evidence="7">
    <location>
        <begin position="95"/>
        <end position="118"/>
    </location>
</feature>
<evidence type="ECO:0000256" key="4">
    <source>
        <dbReference type="ARBA" id="ARBA00022833"/>
    </source>
</evidence>
<feature type="transmembrane region" description="Helical" evidence="7">
    <location>
        <begin position="323"/>
        <end position="342"/>
    </location>
</feature>
<dbReference type="InterPro" id="IPR027057">
    <property type="entry name" value="CAXX_Prtase_1"/>
</dbReference>
<keyword evidence="12" id="KW-1185">Reference proteome</keyword>
<accession>A0ABU9Y9E5</accession>
<evidence type="ECO:0000313" key="11">
    <source>
        <dbReference type="EMBL" id="MEN2792415.1"/>
    </source>
</evidence>
<gene>
    <name evidence="11" type="ORF">ABC974_22485</name>
</gene>
<feature type="transmembrane region" description="Helical" evidence="7">
    <location>
        <begin position="146"/>
        <end position="164"/>
    </location>
</feature>
<evidence type="ECO:0000256" key="8">
    <source>
        <dbReference type="SAM" id="SignalP"/>
    </source>
</evidence>
<protein>
    <submittedName>
        <fullName evidence="11">M48 family metallopeptidase</fullName>
    </submittedName>
</protein>
<feature type="transmembrane region" description="Helical" evidence="7">
    <location>
        <begin position="171"/>
        <end position="194"/>
    </location>
</feature>
<evidence type="ECO:0000256" key="5">
    <source>
        <dbReference type="ARBA" id="ARBA00023049"/>
    </source>
</evidence>
<evidence type="ECO:0000259" key="10">
    <source>
        <dbReference type="Pfam" id="PF16491"/>
    </source>
</evidence>
<comment type="similarity">
    <text evidence="6">Belongs to the peptidase M48 family.</text>
</comment>
<keyword evidence="8" id="KW-0732">Signal</keyword>
<evidence type="ECO:0000259" key="9">
    <source>
        <dbReference type="Pfam" id="PF01435"/>
    </source>
</evidence>